<dbReference type="PANTHER" id="PTHR23502:SF33">
    <property type="entry name" value="MAJOR FACILITATOR SUPERFAMILY (MFS) PROFILE DOMAIN-CONTAINING PROTEIN-RELATED"/>
    <property type="match status" value="1"/>
</dbReference>
<proteinExistence type="predicted"/>
<dbReference type="InterPro" id="IPR036259">
    <property type="entry name" value="MFS_trans_sf"/>
</dbReference>
<feature type="transmembrane region" description="Helical" evidence="6">
    <location>
        <begin position="468"/>
        <end position="491"/>
    </location>
</feature>
<dbReference type="OMA" id="WMPIQIY"/>
<dbReference type="STRING" id="28573.A0A0U1MBQ4"/>
<feature type="transmembrane region" description="Helical" evidence="6">
    <location>
        <begin position="443"/>
        <end position="462"/>
    </location>
</feature>
<dbReference type="EMBL" id="CVMT01000012">
    <property type="protein sequence ID" value="CRG92430.1"/>
    <property type="molecule type" value="Genomic_DNA"/>
</dbReference>
<feature type="transmembrane region" description="Helical" evidence="6">
    <location>
        <begin position="222"/>
        <end position="249"/>
    </location>
</feature>
<reference evidence="8 9" key="1">
    <citation type="submission" date="2015-04" db="EMBL/GenBank/DDBJ databases">
        <authorList>
            <person name="Syromyatnikov M.Y."/>
            <person name="Popov V.N."/>
        </authorList>
    </citation>
    <scope>NUCLEOTIDE SEQUENCE [LARGE SCALE GENOMIC DNA]</scope>
    <source>
        <strain evidence="8">WF-38-12</strain>
    </source>
</reference>
<comment type="subcellular location">
    <subcellularLocation>
        <location evidence="1">Membrane</location>
        <topology evidence="1">Multi-pass membrane protein</topology>
    </subcellularLocation>
</comment>
<dbReference type="GO" id="GO:0022857">
    <property type="term" value="F:transmembrane transporter activity"/>
    <property type="evidence" value="ECO:0007669"/>
    <property type="project" value="InterPro"/>
</dbReference>
<feature type="transmembrane region" description="Helical" evidence="6">
    <location>
        <begin position="536"/>
        <end position="556"/>
    </location>
</feature>
<gene>
    <name evidence="8" type="ORF">PISL3812_09489</name>
</gene>
<evidence type="ECO:0000256" key="4">
    <source>
        <dbReference type="ARBA" id="ARBA00023136"/>
    </source>
</evidence>
<dbReference type="Gene3D" id="1.20.1250.20">
    <property type="entry name" value="MFS general substrate transporter like domains"/>
    <property type="match status" value="1"/>
</dbReference>
<dbReference type="FunFam" id="1.20.1250.20:FF:000460">
    <property type="entry name" value="MFS multidrug transporter, putative"/>
    <property type="match status" value="1"/>
</dbReference>
<feature type="transmembrane region" description="Helical" evidence="6">
    <location>
        <begin position="261"/>
        <end position="279"/>
    </location>
</feature>
<evidence type="ECO:0000256" key="2">
    <source>
        <dbReference type="ARBA" id="ARBA00022692"/>
    </source>
</evidence>
<evidence type="ECO:0000256" key="3">
    <source>
        <dbReference type="ARBA" id="ARBA00022989"/>
    </source>
</evidence>
<feature type="transmembrane region" description="Helical" evidence="6">
    <location>
        <begin position="285"/>
        <end position="304"/>
    </location>
</feature>
<dbReference type="GO" id="GO:0016020">
    <property type="term" value="C:membrane"/>
    <property type="evidence" value="ECO:0007669"/>
    <property type="project" value="UniProtKB-SubCell"/>
</dbReference>
<evidence type="ECO:0000256" key="1">
    <source>
        <dbReference type="ARBA" id="ARBA00004141"/>
    </source>
</evidence>
<evidence type="ECO:0000259" key="7">
    <source>
        <dbReference type="PROSITE" id="PS50850"/>
    </source>
</evidence>
<keyword evidence="9" id="KW-1185">Reference proteome</keyword>
<feature type="transmembrane region" description="Helical" evidence="6">
    <location>
        <begin position="402"/>
        <end position="422"/>
    </location>
</feature>
<feature type="transmembrane region" description="Helical" evidence="6">
    <location>
        <begin position="138"/>
        <end position="157"/>
    </location>
</feature>
<dbReference type="Proteomes" id="UP000054383">
    <property type="component" value="Unassembled WGS sequence"/>
</dbReference>
<dbReference type="PROSITE" id="PS50850">
    <property type="entry name" value="MFS"/>
    <property type="match status" value="1"/>
</dbReference>
<evidence type="ECO:0000256" key="5">
    <source>
        <dbReference type="SAM" id="MobiDB-lite"/>
    </source>
</evidence>
<feature type="transmembrane region" description="Helical" evidence="6">
    <location>
        <begin position="503"/>
        <end position="524"/>
    </location>
</feature>
<dbReference type="OrthoDB" id="5296287at2759"/>
<dbReference type="InterPro" id="IPR020846">
    <property type="entry name" value="MFS_dom"/>
</dbReference>
<evidence type="ECO:0000313" key="9">
    <source>
        <dbReference type="Proteomes" id="UP000054383"/>
    </source>
</evidence>
<dbReference type="AlphaFoldDB" id="A0A0U1MBQ4"/>
<protein>
    <submittedName>
        <fullName evidence="8">Polyamine transporter 1</fullName>
    </submittedName>
</protein>
<keyword evidence="2 6" id="KW-0812">Transmembrane</keyword>
<name>A0A0U1MBQ4_TALIS</name>
<sequence length="571" mass="62614">MGTNRSSLLHKHYMPIQLLGFMLDRSEVHCRQAKEETLESAIDKPSSPGASREPSLPPGIEKGKNLVGESYPQTVLDDAIVGWDGQHDPTNPRNFASIKKWTLLSFISAITFLSPLASSINAPGISIMDAEFHNTSTILSSFAVSVFVLGFSVWLPITDHFKSFHFISNACTDEPIVCQIGPLLLSPLSEIYGRQPILNIANSFLSVWQIGCALAPNINALIAFRFFAGVGGSACLTIGGGIIADLFVVEQRGLATAMFSIGPLFGPVIGPIIGGFIAQRAGWRWVYWVLLCAAGTVTIGNIILNSETNHTVLMQRKTAKLRKELGRSDLRSAYDTDSKVRKPQDILLQGIFRPLRILFRSPILLFLAIYFAFVFGCMYLLFTTLSTLYIEVYHWEVELCGLAYIGLGMSFCLGLVVVARTSDATVIRLTKANNNVYEPEMRLASSVLFALFIPISFFWYGWTSDKHVHWIVPIIALVPFGFGMMGIFLPVQTYFIDAGGRYAASAIAGLTAFRCLFGAFLPLAGPSMYSTLGLGWGNSLLGFVALGLVPVPALIFKYGSTVRKRHPINLD</sequence>
<feature type="region of interest" description="Disordered" evidence="5">
    <location>
        <begin position="34"/>
        <end position="64"/>
    </location>
</feature>
<keyword evidence="3 6" id="KW-1133">Transmembrane helix</keyword>
<accession>A0A0U1MBQ4</accession>
<evidence type="ECO:0000256" key="6">
    <source>
        <dbReference type="SAM" id="Phobius"/>
    </source>
</evidence>
<dbReference type="PANTHER" id="PTHR23502">
    <property type="entry name" value="MAJOR FACILITATOR SUPERFAMILY"/>
    <property type="match status" value="1"/>
</dbReference>
<dbReference type="CDD" id="cd17323">
    <property type="entry name" value="MFS_Tpo1_MDR_like"/>
    <property type="match status" value="1"/>
</dbReference>
<feature type="transmembrane region" description="Helical" evidence="6">
    <location>
        <begin position="197"/>
        <end position="216"/>
    </location>
</feature>
<feature type="transmembrane region" description="Helical" evidence="6">
    <location>
        <begin position="101"/>
        <end position="118"/>
    </location>
</feature>
<feature type="domain" description="Major facilitator superfamily (MFS) profile" evidence="7">
    <location>
        <begin position="103"/>
        <end position="565"/>
    </location>
</feature>
<evidence type="ECO:0000313" key="8">
    <source>
        <dbReference type="EMBL" id="CRG92430.1"/>
    </source>
</evidence>
<dbReference type="Pfam" id="PF07690">
    <property type="entry name" value="MFS_1"/>
    <property type="match status" value="1"/>
</dbReference>
<dbReference type="SUPFAM" id="SSF103473">
    <property type="entry name" value="MFS general substrate transporter"/>
    <property type="match status" value="2"/>
</dbReference>
<keyword evidence="4 6" id="KW-0472">Membrane</keyword>
<feature type="transmembrane region" description="Helical" evidence="6">
    <location>
        <begin position="363"/>
        <end position="382"/>
    </location>
</feature>
<organism evidence="8 9">
    <name type="scientific">Talaromyces islandicus</name>
    <name type="common">Penicillium islandicum</name>
    <dbReference type="NCBI Taxonomy" id="28573"/>
    <lineage>
        <taxon>Eukaryota</taxon>
        <taxon>Fungi</taxon>
        <taxon>Dikarya</taxon>
        <taxon>Ascomycota</taxon>
        <taxon>Pezizomycotina</taxon>
        <taxon>Eurotiomycetes</taxon>
        <taxon>Eurotiomycetidae</taxon>
        <taxon>Eurotiales</taxon>
        <taxon>Trichocomaceae</taxon>
        <taxon>Talaromyces</taxon>
        <taxon>Talaromyces sect. Islandici</taxon>
    </lineage>
</organism>
<dbReference type="InterPro" id="IPR011701">
    <property type="entry name" value="MFS"/>
</dbReference>